<evidence type="ECO:0000256" key="9">
    <source>
        <dbReference type="HAMAP-Rule" id="MF_01010"/>
    </source>
</evidence>
<keyword evidence="1 9" id="KW-0004">4Fe-4S</keyword>
<evidence type="ECO:0000256" key="3">
    <source>
        <dbReference type="ARBA" id="ARBA00022603"/>
    </source>
</evidence>
<proteinExistence type="inferred from homology"/>
<evidence type="ECO:0000256" key="5">
    <source>
        <dbReference type="ARBA" id="ARBA00022691"/>
    </source>
</evidence>
<dbReference type="AlphaFoldDB" id="A0A916SNA6"/>
<feature type="binding site" evidence="9">
    <location>
        <position position="163"/>
    </location>
    <ligand>
        <name>[4Fe-4S] cluster</name>
        <dbReference type="ChEBI" id="CHEBI:49883"/>
    </ligand>
</feature>
<feature type="binding site" evidence="9">
    <location>
        <position position="81"/>
    </location>
    <ligand>
        <name>[4Fe-4S] cluster</name>
        <dbReference type="ChEBI" id="CHEBI:49883"/>
    </ligand>
</feature>
<comment type="similarity">
    <text evidence="9">Belongs to the class I-like SAM-binding methyltransferase superfamily. RNA M5U methyltransferase family. RlmD subfamily.</text>
</comment>
<keyword evidence="7 9" id="KW-0408">Iron</keyword>
<dbReference type="GO" id="GO:0005506">
    <property type="term" value="F:iron ion binding"/>
    <property type="evidence" value="ECO:0007669"/>
    <property type="project" value="UniProtKB-UniRule"/>
</dbReference>
<dbReference type="InterPro" id="IPR012340">
    <property type="entry name" value="NA-bd_OB-fold"/>
</dbReference>
<comment type="function">
    <text evidence="9">Catalyzes the formation of 5-methyl-uridine at position 1939 (m5U1939) in 23S rRNA.</text>
</comment>
<evidence type="ECO:0000256" key="4">
    <source>
        <dbReference type="ARBA" id="ARBA00022679"/>
    </source>
</evidence>
<dbReference type="GO" id="GO:0070475">
    <property type="term" value="P:rRNA base methylation"/>
    <property type="evidence" value="ECO:0007669"/>
    <property type="project" value="TreeGrafter"/>
</dbReference>
<keyword evidence="3 9" id="KW-0489">Methyltransferase</keyword>
<comment type="catalytic activity">
    <reaction evidence="9">
        <text>uridine(1939) in 23S rRNA + S-adenosyl-L-methionine = 5-methyluridine(1939) in 23S rRNA + S-adenosyl-L-homocysteine + H(+)</text>
        <dbReference type="Rhea" id="RHEA:42908"/>
        <dbReference type="Rhea" id="RHEA-COMP:10278"/>
        <dbReference type="Rhea" id="RHEA-COMP:10279"/>
        <dbReference type="ChEBI" id="CHEBI:15378"/>
        <dbReference type="ChEBI" id="CHEBI:57856"/>
        <dbReference type="ChEBI" id="CHEBI:59789"/>
        <dbReference type="ChEBI" id="CHEBI:65315"/>
        <dbReference type="ChEBI" id="CHEBI:74447"/>
        <dbReference type="EC" id="2.1.1.190"/>
    </reaction>
</comment>
<evidence type="ECO:0000256" key="2">
    <source>
        <dbReference type="ARBA" id="ARBA00022552"/>
    </source>
</evidence>
<sequence length="478" mass="52620">MDYPPDLLNVESLDIEAQGIAHREDGKVVFIDGALPFERVSASVYRKKPTFEKATLMAVLRESSQRVRPQCPHFGLHTGACGGCKMQHLHVAAQVAVKQRVLEDNLWHLGKLKAGNIMRPIEGPAWNYRYRARLSVRFVRKKGEVLVGFHERKSGYVADIRECHVLPRHVSDLLLPLRVLIGAMDAKETLPQIELACGDATTALVLRHMEPLSDGDLAKLRAFATANPGLQWWLQSGGPDTVTLLDQVSDPAQQLAYALPAYGITMPFRPTDFTQVNPQINQVLVSRALRLLDVQTHERVIDWFCGLGNFTLPLATRAREVLGIEGSEALVARSRENYASNRVPAHGGRALAATKFVARNLFEMTPGMLVQDGAAEKWLVDPPREGAFELFKSLAALHQQALTGVPCDDAGGQQNLQLGDWTPPVRIVYVSCNPATLARDAGVLVNDAGYRCTAAGVVNMFPHTAHVESIAVFDLNRD</sequence>
<dbReference type="EC" id="2.1.1.190" evidence="9"/>
<dbReference type="EMBL" id="BMIG01000013">
    <property type="protein sequence ID" value="GGB08558.1"/>
    <property type="molecule type" value="Genomic_DNA"/>
</dbReference>
<keyword evidence="4 9" id="KW-0808">Transferase</keyword>
<dbReference type="NCBIfam" id="NF009639">
    <property type="entry name" value="PRK13168.1"/>
    <property type="match status" value="1"/>
</dbReference>
<dbReference type="SUPFAM" id="SSF53335">
    <property type="entry name" value="S-adenosyl-L-methionine-dependent methyltransferases"/>
    <property type="match status" value="1"/>
</dbReference>
<dbReference type="SUPFAM" id="SSF50249">
    <property type="entry name" value="Nucleic acid-binding proteins"/>
    <property type="match status" value="1"/>
</dbReference>
<evidence type="ECO:0000256" key="7">
    <source>
        <dbReference type="ARBA" id="ARBA00023004"/>
    </source>
</evidence>
<evidence type="ECO:0000313" key="11">
    <source>
        <dbReference type="EMBL" id="GGB08558.1"/>
    </source>
</evidence>
<dbReference type="InterPro" id="IPR029063">
    <property type="entry name" value="SAM-dependent_MTases_sf"/>
</dbReference>
<keyword evidence="8 9" id="KW-0411">Iron-sulfur</keyword>
<dbReference type="Gene3D" id="2.40.50.1070">
    <property type="match status" value="1"/>
</dbReference>
<reference evidence="11" key="1">
    <citation type="journal article" date="2014" name="Int. J. Syst. Evol. Microbiol.">
        <title>Complete genome sequence of Corynebacterium casei LMG S-19264T (=DSM 44701T), isolated from a smear-ripened cheese.</title>
        <authorList>
            <consortium name="US DOE Joint Genome Institute (JGI-PGF)"/>
            <person name="Walter F."/>
            <person name="Albersmeier A."/>
            <person name="Kalinowski J."/>
            <person name="Ruckert C."/>
        </authorList>
    </citation>
    <scope>NUCLEOTIDE SEQUENCE</scope>
    <source>
        <strain evidence="11">CGMCC 1.15322</strain>
    </source>
</reference>
<dbReference type="Proteomes" id="UP000620596">
    <property type="component" value="Unassembled WGS sequence"/>
</dbReference>
<feature type="binding site" evidence="9">
    <location>
        <position position="71"/>
    </location>
    <ligand>
        <name>[4Fe-4S] cluster</name>
        <dbReference type="ChEBI" id="CHEBI:49883"/>
    </ligand>
</feature>
<evidence type="ECO:0000256" key="6">
    <source>
        <dbReference type="ARBA" id="ARBA00022723"/>
    </source>
</evidence>
<dbReference type="InterPro" id="IPR030391">
    <property type="entry name" value="MeTrfase_TrmA_CS"/>
</dbReference>
<dbReference type="HAMAP" id="MF_01010">
    <property type="entry name" value="23SrRNA_methyltr_RlmD"/>
    <property type="match status" value="1"/>
</dbReference>
<accession>A0A916SNA6</accession>
<gene>
    <name evidence="9 11" type="primary">rlmD</name>
    <name evidence="11" type="ORF">GCM10011496_31850</name>
</gene>
<dbReference type="InterPro" id="IPR010280">
    <property type="entry name" value="U5_MeTrfase_fam"/>
</dbReference>
<keyword evidence="2 9" id="KW-0698">rRNA processing</keyword>
<reference evidence="11" key="2">
    <citation type="submission" date="2020-09" db="EMBL/GenBank/DDBJ databases">
        <authorList>
            <person name="Sun Q."/>
            <person name="Zhou Y."/>
        </authorList>
    </citation>
    <scope>NUCLEOTIDE SEQUENCE</scope>
    <source>
        <strain evidence="11">CGMCC 1.15322</strain>
    </source>
</reference>
<comment type="caution">
    <text evidence="11">The sequence shown here is derived from an EMBL/GenBank/DDBJ whole genome shotgun (WGS) entry which is preliminary data.</text>
</comment>
<feature type="binding site" evidence="9 10">
    <location>
        <position position="304"/>
    </location>
    <ligand>
        <name>S-adenosyl-L-methionine</name>
        <dbReference type="ChEBI" id="CHEBI:59789"/>
    </ligand>
</feature>
<keyword evidence="12" id="KW-1185">Reference proteome</keyword>
<dbReference type="GO" id="GO:0003723">
    <property type="term" value="F:RNA binding"/>
    <property type="evidence" value="ECO:0007669"/>
    <property type="project" value="InterPro"/>
</dbReference>
<keyword evidence="5 9" id="KW-0949">S-adenosyl-L-methionine</keyword>
<dbReference type="PROSITE" id="PS01231">
    <property type="entry name" value="TRMA_2"/>
    <property type="match status" value="1"/>
</dbReference>
<dbReference type="PANTHER" id="PTHR11061">
    <property type="entry name" value="RNA M5U METHYLTRANSFERASE"/>
    <property type="match status" value="1"/>
</dbReference>
<feature type="binding site" evidence="9 10">
    <location>
        <position position="381"/>
    </location>
    <ligand>
        <name>S-adenosyl-L-methionine</name>
        <dbReference type="ChEBI" id="CHEBI:59789"/>
    </ligand>
</feature>
<feature type="binding site" evidence="9">
    <location>
        <position position="360"/>
    </location>
    <ligand>
        <name>S-adenosyl-L-methionine</name>
        <dbReference type="ChEBI" id="CHEBI:59789"/>
    </ligand>
</feature>
<dbReference type="Gene3D" id="2.40.50.140">
    <property type="entry name" value="Nucleic acid-binding proteins"/>
    <property type="match status" value="1"/>
</dbReference>
<protein>
    <recommendedName>
        <fullName evidence="9">23S rRNA (uracil(1939)-C(5))-methyltransferase RlmD</fullName>
        <ecNumber evidence="9">2.1.1.190</ecNumber>
    </recommendedName>
    <alternativeName>
        <fullName evidence="9">23S rRNA(m5U1939)-methyltransferase</fullName>
    </alternativeName>
</protein>
<evidence type="ECO:0000256" key="1">
    <source>
        <dbReference type="ARBA" id="ARBA00022485"/>
    </source>
</evidence>
<dbReference type="PROSITE" id="PS51687">
    <property type="entry name" value="SAM_MT_RNA_M5U"/>
    <property type="match status" value="1"/>
</dbReference>
<dbReference type="GO" id="GO:0051539">
    <property type="term" value="F:4 iron, 4 sulfur cluster binding"/>
    <property type="evidence" value="ECO:0007669"/>
    <property type="project" value="UniProtKB-KW"/>
</dbReference>
<feature type="binding site" evidence="9">
    <location>
        <position position="84"/>
    </location>
    <ligand>
        <name>[4Fe-4S] cluster</name>
        <dbReference type="ChEBI" id="CHEBI:49883"/>
    </ligand>
</feature>
<dbReference type="Gene3D" id="3.40.50.150">
    <property type="entry name" value="Vaccinia Virus protein VP39"/>
    <property type="match status" value="2"/>
</dbReference>
<evidence type="ECO:0000256" key="8">
    <source>
        <dbReference type="ARBA" id="ARBA00023014"/>
    </source>
</evidence>
<evidence type="ECO:0000256" key="10">
    <source>
        <dbReference type="PROSITE-ProRule" id="PRU01024"/>
    </source>
</evidence>
<dbReference type="PANTHER" id="PTHR11061:SF30">
    <property type="entry name" value="TRNA (URACIL(54)-C(5))-METHYLTRANSFERASE"/>
    <property type="match status" value="1"/>
</dbReference>
<organism evidence="11 12">
    <name type="scientific">Polaromonas eurypsychrophila</name>
    <dbReference type="NCBI Taxonomy" id="1614635"/>
    <lineage>
        <taxon>Bacteria</taxon>
        <taxon>Pseudomonadati</taxon>
        <taxon>Pseudomonadota</taxon>
        <taxon>Betaproteobacteria</taxon>
        <taxon>Burkholderiales</taxon>
        <taxon>Comamonadaceae</taxon>
        <taxon>Polaromonas</taxon>
    </lineage>
</organism>
<dbReference type="GO" id="GO:0070041">
    <property type="term" value="F:rRNA (uridine-C5-)-methyltransferase activity"/>
    <property type="evidence" value="ECO:0007669"/>
    <property type="project" value="UniProtKB-UniRule"/>
</dbReference>
<feature type="active site" description="Nucleophile" evidence="9 10">
    <location>
        <position position="432"/>
    </location>
</feature>
<feature type="binding site" evidence="9">
    <location>
        <position position="309"/>
    </location>
    <ligand>
        <name>S-adenosyl-L-methionine</name>
        <dbReference type="ChEBI" id="CHEBI:59789"/>
    </ligand>
</feature>
<name>A0A916SNA6_9BURK</name>
<keyword evidence="6 9" id="KW-0479">Metal-binding</keyword>
<feature type="binding site" evidence="9 10">
    <location>
        <position position="275"/>
    </location>
    <ligand>
        <name>S-adenosyl-L-methionine</name>
        <dbReference type="ChEBI" id="CHEBI:59789"/>
    </ligand>
</feature>
<dbReference type="InterPro" id="IPR001566">
    <property type="entry name" value="23S_rRNA_MeTrfase_RlmD"/>
</dbReference>
<feature type="binding site" evidence="9 10">
    <location>
        <position position="325"/>
    </location>
    <ligand>
        <name>S-adenosyl-L-methionine</name>
        <dbReference type="ChEBI" id="CHEBI:59789"/>
    </ligand>
</feature>
<evidence type="ECO:0000313" key="12">
    <source>
        <dbReference type="Proteomes" id="UP000620596"/>
    </source>
</evidence>
<dbReference type="NCBIfam" id="TIGR00479">
    <property type="entry name" value="rumA"/>
    <property type="match status" value="1"/>
</dbReference>
<dbReference type="Pfam" id="PF05958">
    <property type="entry name" value="tRNA_U5-meth_tr"/>
    <property type="match status" value="1"/>
</dbReference>